<name>R4WLJ1_9BURK</name>
<dbReference type="Proteomes" id="UP000013966">
    <property type="component" value="Chromosome 2"/>
</dbReference>
<organism evidence="1 2">
    <name type="scientific">Caballeronia insecticola</name>
    <dbReference type="NCBI Taxonomy" id="758793"/>
    <lineage>
        <taxon>Bacteria</taxon>
        <taxon>Pseudomonadati</taxon>
        <taxon>Pseudomonadota</taxon>
        <taxon>Betaproteobacteria</taxon>
        <taxon>Burkholderiales</taxon>
        <taxon>Burkholderiaceae</taxon>
        <taxon>Caballeronia</taxon>
    </lineage>
</organism>
<gene>
    <name evidence="1" type="ORF">BRPE64_BCDS06780</name>
</gene>
<dbReference type="KEGG" id="buo:BRPE64_BCDS06780"/>
<evidence type="ECO:0000313" key="2">
    <source>
        <dbReference type="Proteomes" id="UP000013966"/>
    </source>
</evidence>
<evidence type="ECO:0000313" key="1">
    <source>
        <dbReference type="EMBL" id="BAN25339.1"/>
    </source>
</evidence>
<accession>R4WLJ1</accession>
<dbReference type="STRING" id="758793.BRPE64_BCDS06780"/>
<dbReference type="PATRIC" id="fig|758793.3.peg.3584"/>
<proteinExistence type="predicted"/>
<reference evidence="1 2" key="2">
    <citation type="journal article" date="2018" name="Int. J. Syst. Evol. Microbiol.">
        <title>Burkholderia insecticola sp. nov., a gut symbiotic bacterium of the bean bug Riptortus pedestris.</title>
        <authorList>
            <person name="Takeshita K."/>
            <person name="Tamaki H."/>
            <person name="Ohbayashi T."/>
            <person name="Meng X.-Y."/>
            <person name="Sone T."/>
            <person name="Mitani Y."/>
            <person name="Peeters C."/>
            <person name="Kikuchi Y."/>
            <person name="Vandamme P."/>
        </authorList>
    </citation>
    <scope>NUCLEOTIDE SEQUENCE [LARGE SCALE GENOMIC DNA]</scope>
    <source>
        <strain evidence="1">RPE64</strain>
    </source>
</reference>
<protein>
    <submittedName>
        <fullName evidence="1">Uncharacterized protein</fullName>
    </submittedName>
</protein>
<keyword evidence="2" id="KW-1185">Reference proteome</keyword>
<sequence>MRRQHRQITVIGGPRTSCDVESVTSASTARARAIQKALKRETPI</sequence>
<dbReference type="HOGENOM" id="CLU_3213451_0_0_4"/>
<dbReference type="EMBL" id="AP013059">
    <property type="protein sequence ID" value="BAN25339.1"/>
    <property type="molecule type" value="Genomic_DNA"/>
</dbReference>
<reference evidence="1 2" key="1">
    <citation type="journal article" date="2013" name="Genome Announc.">
        <title>Complete Genome Sequence of Burkholderia sp. Strain RPE64, Bacterial Symbiont of the Bean Bug Riptortus pedestris.</title>
        <authorList>
            <person name="Shibata T.F."/>
            <person name="Maeda T."/>
            <person name="Nikoh N."/>
            <person name="Yamaguchi K."/>
            <person name="Oshima K."/>
            <person name="Hattori M."/>
            <person name="Nishiyama T."/>
            <person name="Hasebe M."/>
            <person name="Fukatsu T."/>
            <person name="Kikuchi Y."/>
            <person name="Shigenobu S."/>
        </authorList>
    </citation>
    <scope>NUCLEOTIDE SEQUENCE [LARGE SCALE GENOMIC DNA]</scope>
</reference>
<dbReference type="AlphaFoldDB" id="R4WLJ1"/>